<keyword evidence="1" id="KW-0732">Signal</keyword>
<dbReference type="Proteomes" id="UP000747542">
    <property type="component" value="Unassembled WGS sequence"/>
</dbReference>
<dbReference type="AlphaFoldDB" id="A0A8J5MLY4"/>
<evidence type="ECO:0000256" key="1">
    <source>
        <dbReference type="SAM" id="SignalP"/>
    </source>
</evidence>
<accession>A0A8J5MLY4</accession>
<proteinExistence type="predicted"/>
<evidence type="ECO:0000313" key="3">
    <source>
        <dbReference type="Proteomes" id="UP000747542"/>
    </source>
</evidence>
<comment type="caution">
    <text evidence="2">The sequence shown here is derived from an EMBL/GenBank/DDBJ whole genome shotgun (WGS) entry which is preliminary data.</text>
</comment>
<organism evidence="2 3">
    <name type="scientific">Homarus americanus</name>
    <name type="common">American lobster</name>
    <dbReference type="NCBI Taxonomy" id="6706"/>
    <lineage>
        <taxon>Eukaryota</taxon>
        <taxon>Metazoa</taxon>
        <taxon>Ecdysozoa</taxon>
        <taxon>Arthropoda</taxon>
        <taxon>Crustacea</taxon>
        <taxon>Multicrustacea</taxon>
        <taxon>Malacostraca</taxon>
        <taxon>Eumalacostraca</taxon>
        <taxon>Eucarida</taxon>
        <taxon>Decapoda</taxon>
        <taxon>Pleocyemata</taxon>
        <taxon>Astacidea</taxon>
        <taxon>Nephropoidea</taxon>
        <taxon>Nephropidae</taxon>
        <taxon>Homarus</taxon>
    </lineage>
</organism>
<feature type="chain" id="PRO_5035239441" evidence="1">
    <location>
        <begin position="18"/>
        <end position="193"/>
    </location>
</feature>
<protein>
    <submittedName>
        <fullName evidence="2">Uncharacterized protein</fullName>
    </submittedName>
</protein>
<feature type="signal peptide" evidence="1">
    <location>
        <begin position="1"/>
        <end position="17"/>
    </location>
</feature>
<reference evidence="2" key="1">
    <citation type="journal article" date="2021" name="Sci. Adv.">
        <title>The American lobster genome reveals insights on longevity, neural, and immune adaptations.</title>
        <authorList>
            <person name="Polinski J.M."/>
            <person name="Zimin A.V."/>
            <person name="Clark K.F."/>
            <person name="Kohn A.B."/>
            <person name="Sadowski N."/>
            <person name="Timp W."/>
            <person name="Ptitsyn A."/>
            <person name="Khanna P."/>
            <person name="Romanova D.Y."/>
            <person name="Williams P."/>
            <person name="Greenwood S.J."/>
            <person name="Moroz L.L."/>
            <person name="Walt D.R."/>
            <person name="Bodnar A.G."/>
        </authorList>
    </citation>
    <scope>NUCLEOTIDE SEQUENCE</scope>
    <source>
        <strain evidence="2">GMGI-L3</strain>
    </source>
</reference>
<dbReference type="OrthoDB" id="10623246at2759"/>
<dbReference type="EMBL" id="JAHLQT010039184">
    <property type="protein sequence ID" value="KAG7156276.1"/>
    <property type="molecule type" value="Genomic_DNA"/>
</dbReference>
<evidence type="ECO:0000313" key="2">
    <source>
        <dbReference type="EMBL" id="KAG7156276.1"/>
    </source>
</evidence>
<sequence>MSAAAWILVVCVGVAMAAPHKVVFVPWKTVSVPVKTVSISHQPVSAPVETVSVNHEPASAPQTTYGDSQEVVSSHQETIQVPLHTKTIVVSPPRSGAVYVKTHDHAAASEAFRNSETFTALDSAGSELARAVGNVASNLGGFLSGLLNTAANFRKQVVVYQPQPKVVVHHAPPPPPTYDDNQRTVFVKTKTVF</sequence>
<gene>
    <name evidence="2" type="ORF">Hamer_G005996</name>
</gene>
<name>A0A8J5MLY4_HOMAM</name>
<keyword evidence="3" id="KW-1185">Reference proteome</keyword>